<dbReference type="InterPro" id="IPR006186">
    <property type="entry name" value="Ser/Thr-sp_prot-phosphatase"/>
</dbReference>
<organism evidence="4 5">
    <name type="scientific">Blattamonas nauphoetae</name>
    <dbReference type="NCBI Taxonomy" id="2049346"/>
    <lineage>
        <taxon>Eukaryota</taxon>
        <taxon>Metamonada</taxon>
        <taxon>Preaxostyla</taxon>
        <taxon>Oxymonadida</taxon>
        <taxon>Blattamonas</taxon>
    </lineage>
</organism>
<feature type="compositionally biased region" description="Basic and acidic residues" evidence="2">
    <location>
        <begin position="717"/>
        <end position="729"/>
    </location>
</feature>
<gene>
    <name evidence="4" type="ORF">BLNAU_10367</name>
</gene>
<feature type="compositionally biased region" description="Basic and acidic residues" evidence="2">
    <location>
        <begin position="689"/>
        <end position="704"/>
    </location>
</feature>
<dbReference type="EC" id="3.1.3.16" evidence="4"/>
<protein>
    <submittedName>
        <fullName evidence="4">Serine/threonine-protein phosphatase</fullName>
        <ecNumber evidence="4">3.1.3.16</ecNumber>
    </submittedName>
</protein>
<dbReference type="InterPro" id="IPR050341">
    <property type="entry name" value="PP1_catalytic_subunit"/>
</dbReference>
<dbReference type="EMBL" id="JARBJD010000075">
    <property type="protein sequence ID" value="KAK2954711.1"/>
    <property type="molecule type" value="Genomic_DNA"/>
</dbReference>
<dbReference type="SUPFAM" id="SSF56300">
    <property type="entry name" value="Metallo-dependent phosphatases"/>
    <property type="match status" value="1"/>
</dbReference>
<dbReference type="PANTHER" id="PTHR11668:SF496">
    <property type="entry name" value="SERINE_THREONINE-PROTEIN PHOSPHATASE"/>
    <property type="match status" value="1"/>
</dbReference>
<keyword evidence="5" id="KW-1185">Reference proteome</keyword>
<accession>A0ABQ9XTB9</accession>
<name>A0ABQ9XTB9_9EUKA</name>
<dbReference type="SMART" id="SM00156">
    <property type="entry name" value="PP2Ac"/>
    <property type="match status" value="1"/>
</dbReference>
<dbReference type="PRINTS" id="PR00114">
    <property type="entry name" value="STPHPHTASE"/>
</dbReference>
<dbReference type="PANTHER" id="PTHR11668">
    <property type="entry name" value="SERINE/THREONINE PROTEIN PHOSPHATASE"/>
    <property type="match status" value="1"/>
</dbReference>
<dbReference type="InterPro" id="IPR004843">
    <property type="entry name" value="Calcineurin-like_PHP"/>
</dbReference>
<evidence type="ECO:0000313" key="4">
    <source>
        <dbReference type="EMBL" id="KAK2954711.1"/>
    </source>
</evidence>
<evidence type="ECO:0000313" key="5">
    <source>
        <dbReference type="Proteomes" id="UP001281761"/>
    </source>
</evidence>
<feature type="coiled-coil region" evidence="1">
    <location>
        <begin position="45"/>
        <end position="125"/>
    </location>
</feature>
<feature type="domain" description="Serine/threonine specific protein phosphatases" evidence="3">
    <location>
        <begin position="205"/>
        <end position="609"/>
    </location>
</feature>
<comment type="caution">
    <text evidence="4">The sequence shown here is derived from an EMBL/GenBank/DDBJ whole genome shotgun (WGS) entry which is preliminary data.</text>
</comment>
<sequence length="751" mass="83561">MTQIDNLDRILQFTDKVGASVSVTQLTPQLQSTILRIVEASDKYYSTVEKNHKQLETTVAELRNEVSALRSTTKADPYVFTEEPAEVEDDLKQSAQVVQQLEKQVKMLTDKNANLLKQNTLLKQKLQTIKEGTSSEPYTIHENVAVFKTTSSVPSVANIAQGEFGDEEETMTLMPEILFPVVQKMASLLNRFEEKKYTHTTPLYQFADLFIQLAEEVRSLVAMENKVLEIRSPVYVFGDIHGNYKDLRFYLSRFNPTGRIGWLPHKLLFLGDYVDRGEHSIEVVARLFIDKICSRSKVYLLRGNHELSYVNSQIETYGQGCFRYQCQQVFKTRGEDVYWAINRAFDCLPLAAIIDHEIFCVHGGIPRPNLPNPPTVPSSNPPIRPPQSLNLEKVKNMPRSASTMNVNYSVFGSGTDGRNTREQSTSGKPPISPYGSAQTASQTSQTQQFATALGASASTVALLGSSYSNLSSSSFFHKSNDPRIDAIRAFPPSLPGTLQFHESCPLLSDLLWADPAPPDRMLDKDGYCMGVRGPDSVMFGQPAVEEFLHQSNLTLIIRAHEDQADGAQLCLNGKVFTVFSSSNYRDSNSGACLLCSDKKIHVVIKQCNLPRALTHSMSGTRLPSLFGEQSMPEVDHETGKLIIGDRTKSNQAQASLQQQKAVRDAIISNRPQSMVHGGTLVGPTSQDKIQGREDDHAKDSERKSPSSAHRRTTRTSPDSKEPEKREVGTTRRHLSPTARTTSSDGKRTAKK</sequence>
<dbReference type="CDD" id="cd00144">
    <property type="entry name" value="MPP_PPP_family"/>
    <property type="match status" value="1"/>
</dbReference>
<dbReference type="Proteomes" id="UP001281761">
    <property type="component" value="Unassembled WGS sequence"/>
</dbReference>
<keyword evidence="4" id="KW-0378">Hydrolase</keyword>
<evidence type="ECO:0000256" key="2">
    <source>
        <dbReference type="SAM" id="MobiDB-lite"/>
    </source>
</evidence>
<reference evidence="4 5" key="1">
    <citation type="journal article" date="2022" name="bioRxiv">
        <title>Genomics of Preaxostyla Flagellates Illuminates Evolutionary Transitions and the Path Towards Mitochondrial Loss.</title>
        <authorList>
            <person name="Novak L.V.F."/>
            <person name="Treitli S.C."/>
            <person name="Pyrih J."/>
            <person name="Halakuc P."/>
            <person name="Pipaliya S.V."/>
            <person name="Vacek V."/>
            <person name="Brzon O."/>
            <person name="Soukal P."/>
            <person name="Eme L."/>
            <person name="Dacks J.B."/>
            <person name="Karnkowska A."/>
            <person name="Elias M."/>
            <person name="Hampl V."/>
        </authorList>
    </citation>
    <scope>NUCLEOTIDE SEQUENCE [LARGE SCALE GENOMIC DNA]</scope>
    <source>
        <strain evidence="4">NAU3</strain>
        <tissue evidence="4">Gut</tissue>
    </source>
</reference>
<proteinExistence type="predicted"/>
<dbReference type="Gene3D" id="3.60.21.10">
    <property type="match status" value="1"/>
</dbReference>
<feature type="region of interest" description="Disordered" evidence="2">
    <location>
        <begin position="405"/>
        <end position="443"/>
    </location>
</feature>
<dbReference type="GO" id="GO:0004722">
    <property type="term" value="F:protein serine/threonine phosphatase activity"/>
    <property type="evidence" value="ECO:0007669"/>
    <property type="project" value="UniProtKB-EC"/>
</dbReference>
<dbReference type="Pfam" id="PF00149">
    <property type="entry name" value="Metallophos"/>
    <property type="match status" value="1"/>
</dbReference>
<keyword evidence="1" id="KW-0175">Coiled coil</keyword>
<feature type="region of interest" description="Disordered" evidence="2">
    <location>
        <begin position="670"/>
        <end position="751"/>
    </location>
</feature>
<dbReference type="InterPro" id="IPR029052">
    <property type="entry name" value="Metallo-depent_PP-like"/>
</dbReference>
<evidence type="ECO:0000259" key="3">
    <source>
        <dbReference type="SMART" id="SM00156"/>
    </source>
</evidence>
<evidence type="ECO:0000256" key="1">
    <source>
        <dbReference type="SAM" id="Coils"/>
    </source>
</evidence>